<dbReference type="PANTHER" id="PTHR46602:SF1">
    <property type="entry name" value="PROTEIN SUPPRESSOR OF GENE SILENCING 3"/>
    <property type="match status" value="1"/>
</dbReference>
<accession>A0A8T0HI54</accession>
<dbReference type="InterPro" id="IPR005380">
    <property type="entry name" value="XS_domain"/>
</dbReference>
<dbReference type="GO" id="GO:0031047">
    <property type="term" value="P:regulatory ncRNA-mediated gene silencing"/>
    <property type="evidence" value="ECO:0007669"/>
    <property type="project" value="InterPro"/>
</dbReference>
<evidence type="ECO:0000256" key="1">
    <source>
        <dbReference type="SAM" id="MobiDB-lite"/>
    </source>
</evidence>
<proteinExistence type="predicted"/>
<evidence type="ECO:0000313" key="3">
    <source>
        <dbReference type="EMBL" id="KAG0570159.1"/>
    </source>
</evidence>
<feature type="compositionally biased region" description="Basic and acidic residues" evidence="1">
    <location>
        <begin position="215"/>
        <end position="285"/>
    </location>
</feature>
<feature type="compositionally biased region" description="Low complexity" evidence="1">
    <location>
        <begin position="202"/>
        <end position="214"/>
    </location>
</feature>
<sequence length="779" mass="87090">MDYQRMMMETPEETMKRFERKRKLKEVLCEFGLIAHKVQLGDSNHFAFALATPTGTPIARPCSSEDLAECSQWLATKYPTHFFFDGPDRPIAHDPLGREVGNDVRYGTADPCDSKALQSDLASATTNKDLRPSTADLRSYDRLYGSIRDERPGLAVETRLHELHPSELRRVENPRDDARQCERSSPLEIFVSPWDTPPPTGTPNNNNRPSSRGRNWSELEKARESSDRKPERGGGGHGHGHGEHKERGSGQGEHRERGNGHGEHRYRNVRPDRSDRHHSSRDGPRSRVRSARRNGTGRTQNRTSKSDEGSGICGQDVSTPTNGPMDTASRMTLRLRNVEKWDCLNPAGPPGAGPALRGDKIMLESDAESRPQELSTPSLTVSGRLKRIDSSDVSLSPEPCDLEGLVHGRGARQSGIPFDARHGLRAVPRSESGGLMQYDPPDFIDDGDNLDLSENHDGNAECDLVVVPDQDLIHPGAKGEKTLAWKPSPLYQAPATPAPEKSESSFDSVCTSANDQDYDEEACQREERAVIRYLRLFADDKSWKEGFESAERLTCDVCNLGGKIKCVPDVKALVSHAKTMKKIKMAEHRGYARAICELMNFDMVALDQVNKSIDKSSKKPADDIMVWPPVLVLENTRTEKGPDGQWKGVDEAELTEVLEVALAHKGNHTFRPICGKNGHKGRVLVEFPSSRQALADATTLHKQFKMNARGYTEWLAVKPRWRQLGPESIKDGTDFVRLDDTGKPKRVLYGYLAEPRHMEVFDPTRKYVQNWKIVSRNIL</sequence>
<feature type="domain" description="XS" evidence="2">
    <location>
        <begin position="622"/>
        <end position="756"/>
    </location>
</feature>
<name>A0A8T0HI54_CERPU</name>
<keyword evidence="4" id="KW-1185">Reference proteome</keyword>
<dbReference type="Pfam" id="PF03468">
    <property type="entry name" value="XS"/>
    <property type="match status" value="1"/>
</dbReference>
<feature type="region of interest" description="Disordered" evidence="1">
    <location>
        <begin position="167"/>
        <end position="327"/>
    </location>
</feature>
<organism evidence="3 4">
    <name type="scientific">Ceratodon purpureus</name>
    <name type="common">Fire moss</name>
    <name type="synonym">Dicranum purpureum</name>
    <dbReference type="NCBI Taxonomy" id="3225"/>
    <lineage>
        <taxon>Eukaryota</taxon>
        <taxon>Viridiplantae</taxon>
        <taxon>Streptophyta</taxon>
        <taxon>Embryophyta</taxon>
        <taxon>Bryophyta</taxon>
        <taxon>Bryophytina</taxon>
        <taxon>Bryopsida</taxon>
        <taxon>Dicranidae</taxon>
        <taxon>Pseudoditrichales</taxon>
        <taxon>Ditrichaceae</taxon>
        <taxon>Ceratodon</taxon>
    </lineage>
</organism>
<dbReference type="PANTHER" id="PTHR46602">
    <property type="entry name" value="PROTEIN SUPPRESSOR OF GENE SILENCING 3"/>
    <property type="match status" value="1"/>
</dbReference>
<comment type="caution">
    <text evidence="3">The sequence shown here is derived from an EMBL/GenBank/DDBJ whole genome shotgun (WGS) entry which is preliminary data.</text>
</comment>
<dbReference type="InterPro" id="IPR038588">
    <property type="entry name" value="XS_domain_sf"/>
</dbReference>
<dbReference type="InterPro" id="IPR044287">
    <property type="entry name" value="SGS3"/>
</dbReference>
<gene>
    <name evidence="3" type="ORF">KC19_6G142800</name>
</gene>
<feature type="region of interest" description="Disordered" evidence="1">
    <location>
        <begin position="490"/>
        <end position="511"/>
    </location>
</feature>
<protein>
    <recommendedName>
        <fullName evidence="2">XS domain-containing protein</fullName>
    </recommendedName>
</protein>
<feature type="compositionally biased region" description="Low complexity" evidence="1">
    <location>
        <begin position="293"/>
        <end position="303"/>
    </location>
</feature>
<dbReference type="Proteomes" id="UP000822688">
    <property type="component" value="Chromosome 6"/>
</dbReference>
<dbReference type="AlphaFoldDB" id="A0A8T0HI54"/>
<evidence type="ECO:0000259" key="2">
    <source>
        <dbReference type="Pfam" id="PF03468"/>
    </source>
</evidence>
<dbReference type="OrthoDB" id="1915348at2759"/>
<feature type="compositionally biased region" description="Basic and acidic residues" evidence="1">
    <location>
        <begin position="167"/>
        <end position="182"/>
    </location>
</feature>
<dbReference type="EMBL" id="CM026427">
    <property type="protein sequence ID" value="KAG0570159.1"/>
    <property type="molecule type" value="Genomic_DNA"/>
</dbReference>
<reference evidence="3 4" key="1">
    <citation type="submission" date="2020-06" db="EMBL/GenBank/DDBJ databases">
        <title>WGS assembly of Ceratodon purpureus strain R40.</title>
        <authorList>
            <person name="Carey S.B."/>
            <person name="Jenkins J."/>
            <person name="Shu S."/>
            <person name="Lovell J.T."/>
            <person name="Sreedasyam A."/>
            <person name="Maumus F."/>
            <person name="Tiley G.P."/>
            <person name="Fernandez-Pozo N."/>
            <person name="Barry K."/>
            <person name="Chen C."/>
            <person name="Wang M."/>
            <person name="Lipzen A."/>
            <person name="Daum C."/>
            <person name="Saski C.A."/>
            <person name="Payton A.C."/>
            <person name="Mcbreen J.C."/>
            <person name="Conrad R.E."/>
            <person name="Kollar L.M."/>
            <person name="Olsson S."/>
            <person name="Huttunen S."/>
            <person name="Landis J.B."/>
            <person name="Wickett N.J."/>
            <person name="Johnson M.G."/>
            <person name="Rensing S.A."/>
            <person name="Grimwood J."/>
            <person name="Schmutz J."/>
            <person name="Mcdaniel S.F."/>
        </authorList>
    </citation>
    <scope>NUCLEOTIDE SEQUENCE [LARGE SCALE GENOMIC DNA]</scope>
    <source>
        <strain evidence="3 4">R40</strain>
    </source>
</reference>
<dbReference type="Gene3D" id="3.30.70.2890">
    <property type="entry name" value="XS domain"/>
    <property type="match status" value="1"/>
</dbReference>
<dbReference type="GO" id="GO:0051607">
    <property type="term" value="P:defense response to virus"/>
    <property type="evidence" value="ECO:0007669"/>
    <property type="project" value="InterPro"/>
</dbReference>
<evidence type="ECO:0000313" key="4">
    <source>
        <dbReference type="Proteomes" id="UP000822688"/>
    </source>
</evidence>